<protein>
    <submittedName>
        <fullName evidence="2">Uncharacterized protein</fullName>
    </submittedName>
</protein>
<feature type="non-terminal residue" evidence="2">
    <location>
        <position position="1"/>
    </location>
</feature>
<gene>
    <name evidence="2" type="ORF">KI387_039691</name>
</gene>
<comment type="caution">
    <text evidence="2">The sequence shown here is derived from an EMBL/GenBank/DDBJ whole genome shotgun (WGS) entry which is preliminary data.</text>
</comment>
<keyword evidence="3" id="KW-1185">Reference proteome</keyword>
<evidence type="ECO:0000313" key="3">
    <source>
        <dbReference type="Proteomes" id="UP000824469"/>
    </source>
</evidence>
<name>A0AA38CGB6_TAXCH</name>
<sequence>TEEEAREREARAEVEIRAQIEEIERAQAKVDARAIVEVVTLERLEARIRDKM</sequence>
<dbReference type="Proteomes" id="UP000824469">
    <property type="component" value="Unassembled WGS sequence"/>
</dbReference>
<organism evidence="2 3">
    <name type="scientific">Taxus chinensis</name>
    <name type="common">Chinese yew</name>
    <name type="synonym">Taxus wallichiana var. chinensis</name>
    <dbReference type="NCBI Taxonomy" id="29808"/>
    <lineage>
        <taxon>Eukaryota</taxon>
        <taxon>Viridiplantae</taxon>
        <taxon>Streptophyta</taxon>
        <taxon>Embryophyta</taxon>
        <taxon>Tracheophyta</taxon>
        <taxon>Spermatophyta</taxon>
        <taxon>Pinopsida</taxon>
        <taxon>Pinidae</taxon>
        <taxon>Conifers II</taxon>
        <taxon>Cupressales</taxon>
        <taxon>Taxaceae</taxon>
        <taxon>Taxus</taxon>
    </lineage>
</organism>
<dbReference type="AlphaFoldDB" id="A0AA38CGB6"/>
<proteinExistence type="predicted"/>
<reference evidence="2 3" key="1">
    <citation type="journal article" date="2021" name="Nat. Plants">
        <title>The Taxus genome provides insights into paclitaxel biosynthesis.</title>
        <authorList>
            <person name="Xiong X."/>
            <person name="Gou J."/>
            <person name="Liao Q."/>
            <person name="Li Y."/>
            <person name="Zhou Q."/>
            <person name="Bi G."/>
            <person name="Li C."/>
            <person name="Du R."/>
            <person name="Wang X."/>
            <person name="Sun T."/>
            <person name="Guo L."/>
            <person name="Liang H."/>
            <person name="Lu P."/>
            <person name="Wu Y."/>
            <person name="Zhang Z."/>
            <person name="Ro D.K."/>
            <person name="Shang Y."/>
            <person name="Huang S."/>
            <person name="Yan J."/>
        </authorList>
    </citation>
    <scope>NUCLEOTIDE SEQUENCE [LARGE SCALE GENOMIC DNA]</scope>
    <source>
        <strain evidence="2">Ta-2019</strain>
    </source>
</reference>
<accession>A0AA38CGB6</accession>
<evidence type="ECO:0000256" key="1">
    <source>
        <dbReference type="SAM" id="Coils"/>
    </source>
</evidence>
<keyword evidence="1" id="KW-0175">Coiled coil</keyword>
<evidence type="ECO:0000313" key="2">
    <source>
        <dbReference type="EMBL" id="KAH9296103.1"/>
    </source>
</evidence>
<feature type="coiled-coil region" evidence="1">
    <location>
        <begin position="2"/>
        <end position="29"/>
    </location>
</feature>
<dbReference type="EMBL" id="JAHRHJ020000011">
    <property type="protein sequence ID" value="KAH9296103.1"/>
    <property type="molecule type" value="Genomic_DNA"/>
</dbReference>
<feature type="non-terminal residue" evidence="2">
    <location>
        <position position="52"/>
    </location>
</feature>